<gene>
    <name evidence="9" type="primary">hicd_1</name>
    <name evidence="9" type="ORF">MmiAt1_05450</name>
</gene>
<organism evidence="9 10">
    <name type="scientific">Methanimicrococcus hacksteinii</name>
    <dbReference type="NCBI Taxonomy" id="3028293"/>
    <lineage>
        <taxon>Archaea</taxon>
        <taxon>Methanobacteriati</taxon>
        <taxon>Methanobacteriota</taxon>
        <taxon>Stenosarchaea group</taxon>
        <taxon>Methanomicrobia</taxon>
        <taxon>Methanosarcinales</taxon>
        <taxon>Methanosarcinaceae</taxon>
        <taxon>Methanimicrococcus</taxon>
    </lineage>
</organism>
<dbReference type="NCBIfam" id="TIGR02088">
    <property type="entry name" value="LEU3_arch"/>
    <property type="match status" value="1"/>
</dbReference>
<evidence type="ECO:0000313" key="10">
    <source>
        <dbReference type="Proteomes" id="UP001272052"/>
    </source>
</evidence>
<dbReference type="InterPro" id="IPR024084">
    <property type="entry name" value="IsoPropMal-DH-like_dom"/>
</dbReference>
<sequence>MRAAIIEGDGIGKEVIPEAVAILDYFNETYDWGIEKVPVEVGLGKWEKTGSAITDDDISLLKTCNLILFGAITTVNDPSYKSVLLRIRKELDLYANVRPILPISGIYKLLKIKDHKEENVNIVIVRENTEGLYSGVEEIGAEKSMTTRVITKRASERIAAFASNLASARKNKLLVVHKSNVLKSDKLFLDTCRQTAESRGVDVSDKLVDIFAYDLIMNPEKYDVVVTTNLFGDILSDLGAVLLGSIGLAPSANIGDNQAFFEPVHGSAPDIAGKGIANPIAAVLSLKMMFDYMGKTREACLVSRAVTAAVADKIVTPDLGGKYSTKEVGDFILSKVRQLDAASFCLEDPEDISKLKP</sequence>
<evidence type="ECO:0000256" key="6">
    <source>
        <dbReference type="ARBA" id="ARBA00023027"/>
    </source>
</evidence>
<dbReference type="EMBL" id="JAWDKC010000011">
    <property type="protein sequence ID" value="MDV0444993.1"/>
    <property type="molecule type" value="Genomic_DNA"/>
</dbReference>
<dbReference type="EC" id="1.1.1.87" evidence="9"/>
<dbReference type="InterPro" id="IPR050501">
    <property type="entry name" value="ICDH/IPMDH"/>
</dbReference>
<dbReference type="PANTHER" id="PTHR43275">
    <property type="entry name" value="D-MALATE DEHYDROGENASE [DECARBOXYLATING]"/>
    <property type="match status" value="1"/>
</dbReference>
<evidence type="ECO:0000256" key="2">
    <source>
        <dbReference type="ARBA" id="ARBA00001946"/>
    </source>
</evidence>
<dbReference type="SMART" id="SM01329">
    <property type="entry name" value="Iso_dh"/>
    <property type="match status" value="1"/>
</dbReference>
<keyword evidence="4" id="KW-0460">Magnesium</keyword>
<dbReference type="GO" id="GO:0047046">
    <property type="term" value="F:homoisocitrate dehydrogenase activity"/>
    <property type="evidence" value="ECO:0007669"/>
    <property type="project" value="UniProtKB-EC"/>
</dbReference>
<dbReference type="Pfam" id="PF00180">
    <property type="entry name" value="Iso_dh"/>
    <property type="match status" value="1"/>
</dbReference>
<keyword evidence="7" id="KW-0464">Manganese</keyword>
<evidence type="ECO:0000256" key="5">
    <source>
        <dbReference type="ARBA" id="ARBA00023002"/>
    </source>
</evidence>
<dbReference type="InterPro" id="IPR011828">
    <property type="entry name" value="LEU3_arc"/>
</dbReference>
<keyword evidence="3" id="KW-0479">Metal-binding</keyword>
<evidence type="ECO:0000256" key="7">
    <source>
        <dbReference type="ARBA" id="ARBA00023211"/>
    </source>
</evidence>
<evidence type="ECO:0000256" key="1">
    <source>
        <dbReference type="ARBA" id="ARBA00001936"/>
    </source>
</evidence>
<dbReference type="PROSITE" id="PS00470">
    <property type="entry name" value="IDH_IMDH"/>
    <property type="match status" value="1"/>
</dbReference>
<proteinExistence type="predicted"/>
<dbReference type="Gene3D" id="3.40.718.10">
    <property type="entry name" value="Isopropylmalate Dehydrogenase"/>
    <property type="match status" value="1"/>
</dbReference>
<dbReference type="Proteomes" id="UP001272052">
    <property type="component" value="Unassembled WGS sequence"/>
</dbReference>
<dbReference type="InterPro" id="IPR019818">
    <property type="entry name" value="IsoCit/isopropylmalate_DH_CS"/>
</dbReference>
<name>A0ABU3VNK6_9EURY</name>
<comment type="caution">
    <text evidence="9">The sequence shown here is derived from an EMBL/GenBank/DDBJ whole genome shotgun (WGS) entry which is preliminary data.</text>
</comment>
<comment type="cofactor">
    <cofactor evidence="1">
        <name>Mn(2+)</name>
        <dbReference type="ChEBI" id="CHEBI:29035"/>
    </cofactor>
</comment>
<accession>A0ABU3VNK6</accession>
<reference evidence="9 10" key="1">
    <citation type="submission" date="2023-06" db="EMBL/GenBank/DDBJ databases">
        <title>Genome sequence of Methanimicrococcus sp. At1.</title>
        <authorList>
            <person name="Protasov E."/>
            <person name="Platt K."/>
            <person name="Poehlein A."/>
            <person name="Daniel R."/>
            <person name="Brune A."/>
        </authorList>
    </citation>
    <scope>NUCLEOTIDE SEQUENCE [LARGE SCALE GENOMIC DNA]</scope>
    <source>
        <strain evidence="9 10">At1</strain>
    </source>
</reference>
<keyword evidence="10" id="KW-1185">Reference proteome</keyword>
<dbReference type="RefSeq" id="WP_318785400.1">
    <property type="nucleotide sequence ID" value="NZ_JAWDKC010000011.1"/>
</dbReference>
<keyword evidence="5 9" id="KW-0560">Oxidoreductase</keyword>
<dbReference type="PANTHER" id="PTHR43275:SF1">
    <property type="entry name" value="D-MALATE DEHYDROGENASE [DECARBOXYLATING]"/>
    <property type="match status" value="1"/>
</dbReference>
<dbReference type="SUPFAM" id="SSF53659">
    <property type="entry name" value="Isocitrate/Isopropylmalate dehydrogenase-like"/>
    <property type="match status" value="1"/>
</dbReference>
<evidence type="ECO:0000256" key="3">
    <source>
        <dbReference type="ARBA" id="ARBA00022723"/>
    </source>
</evidence>
<keyword evidence="6" id="KW-0520">NAD</keyword>
<evidence type="ECO:0000313" key="9">
    <source>
        <dbReference type="EMBL" id="MDV0444993.1"/>
    </source>
</evidence>
<evidence type="ECO:0000259" key="8">
    <source>
        <dbReference type="SMART" id="SM01329"/>
    </source>
</evidence>
<protein>
    <submittedName>
        <fullName evidence="9">Homoisocitrate dehydrogenase</fullName>
        <ecNumber evidence="9">1.1.1.87</ecNumber>
    </submittedName>
</protein>
<evidence type="ECO:0000256" key="4">
    <source>
        <dbReference type="ARBA" id="ARBA00022842"/>
    </source>
</evidence>
<comment type="cofactor">
    <cofactor evidence="2">
        <name>Mg(2+)</name>
        <dbReference type="ChEBI" id="CHEBI:18420"/>
    </cofactor>
</comment>
<feature type="domain" description="Isopropylmalate dehydrogenase-like" evidence="8">
    <location>
        <begin position="2"/>
        <end position="332"/>
    </location>
</feature>